<comment type="caution">
    <text evidence="3">The sequence shown here is derived from an EMBL/GenBank/DDBJ whole genome shotgun (WGS) entry which is preliminary data.</text>
</comment>
<evidence type="ECO:0000256" key="1">
    <source>
        <dbReference type="ARBA" id="ARBA00023145"/>
    </source>
</evidence>
<proteinExistence type="predicted"/>
<evidence type="ECO:0000313" key="3">
    <source>
        <dbReference type="EMBL" id="CAH1434055.1"/>
    </source>
</evidence>
<protein>
    <recommendedName>
        <fullName evidence="5">Proteasome endopeptidase complex</fullName>
    </recommendedName>
</protein>
<dbReference type="EMBL" id="CAKMRJ010003334">
    <property type="protein sequence ID" value="CAH1434055.1"/>
    <property type="molecule type" value="Genomic_DNA"/>
</dbReference>
<keyword evidence="1" id="KW-0865">Zymogen</keyword>
<dbReference type="Gene3D" id="3.60.20.10">
    <property type="entry name" value="Glutamine Phosphoribosylpyrophosphate, subunit 1, domain 1"/>
    <property type="match status" value="1"/>
</dbReference>
<sequence>MDESSAISAVMEGVHVVNGLEYKMYCSSSKANKRRISATGASKMLANILYSYRGMGLSVGTMIAGWDEKSPGLYYVDSEGGRLKGTKFSAGSVSPYAYGVLDSGLVEFVKMTIFALVSFINLYFFHVFLIYKISLIRLHCALLDLGIKARKYEEAVYTLAQMEKRVVMVESTLKATMQYNSSQVKAVQPTGLIRPESNTAGRRSGILSFGLGYTNRLYS</sequence>
<dbReference type="InterPro" id="IPR029055">
    <property type="entry name" value="Ntn_hydrolases_N"/>
</dbReference>
<dbReference type="InterPro" id="IPR001353">
    <property type="entry name" value="Proteasome_sua/b"/>
</dbReference>
<dbReference type="PANTHER" id="PTHR32194">
    <property type="entry name" value="METALLOPROTEASE TLDD"/>
    <property type="match status" value="1"/>
</dbReference>
<accession>A0AAU9NCX6</accession>
<keyword evidence="2" id="KW-1133">Transmembrane helix</keyword>
<dbReference type="GO" id="GO:0051603">
    <property type="term" value="P:proteolysis involved in protein catabolic process"/>
    <property type="evidence" value="ECO:0007669"/>
    <property type="project" value="InterPro"/>
</dbReference>
<keyword evidence="2" id="KW-0812">Transmembrane</keyword>
<dbReference type="GO" id="GO:0005737">
    <property type="term" value="C:cytoplasm"/>
    <property type="evidence" value="ECO:0007669"/>
    <property type="project" value="TreeGrafter"/>
</dbReference>
<evidence type="ECO:0000313" key="4">
    <source>
        <dbReference type="Proteomes" id="UP001157418"/>
    </source>
</evidence>
<name>A0AAU9NCX6_9ASTR</name>
<organism evidence="3 4">
    <name type="scientific">Lactuca virosa</name>
    <dbReference type="NCBI Taxonomy" id="75947"/>
    <lineage>
        <taxon>Eukaryota</taxon>
        <taxon>Viridiplantae</taxon>
        <taxon>Streptophyta</taxon>
        <taxon>Embryophyta</taxon>
        <taxon>Tracheophyta</taxon>
        <taxon>Spermatophyta</taxon>
        <taxon>Magnoliopsida</taxon>
        <taxon>eudicotyledons</taxon>
        <taxon>Gunneridae</taxon>
        <taxon>Pentapetalae</taxon>
        <taxon>asterids</taxon>
        <taxon>campanulids</taxon>
        <taxon>Asterales</taxon>
        <taxon>Asteraceae</taxon>
        <taxon>Cichorioideae</taxon>
        <taxon>Cichorieae</taxon>
        <taxon>Lactucinae</taxon>
        <taxon>Lactuca</taxon>
    </lineage>
</organism>
<reference evidence="3 4" key="1">
    <citation type="submission" date="2022-01" db="EMBL/GenBank/DDBJ databases">
        <authorList>
            <person name="Xiong W."/>
            <person name="Schranz E."/>
        </authorList>
    </citation>
    <scope>NUCLEOTIDE SEQUENCE [LARGE SCALE GENOMIC DNA]</scope>
</reference>
<dbReference type="Pfam" id="PF00227">
    <property type="entry name" value="Proteasome"/>
    <property type="match status" value="1"/>
</dbReference>
<evidence type="ECO:0000256" key="2">
    <source>
        <dbReference type="SAM" id="Phobius"/>
    </source>
</evidence>
<dbReference type="InterPro" id="IPR023333">
    <property type="entry name" value="Proteasome_suB-type"/>
</dbReference>
<keyword evidence="2" id="KW-0472">Membrane</keyword>
<evidence type="ECO:0008006" key="5">
    <source>
        <dbReference type="Google" id="ProtNLM"/>
    </source>
</evidence>
<dbReference type="SUPFAM" id="SSF56235">
    <property type="entry name" value="N-terminal nucleophile aminohydrolases (Ntn hydrolases)"/>
    <property type="match status" value="1"/>
</dbReference>
<dbReference type="GO" id="GO:0005839">
    <property type="term" value="C:proteasome core complex"/>
    <property type="evidence" value="ECO:0007669"/>
    <property type="project" value="InterPro"/>
</dbReference>
<dbReference type="PANTHER" id="PTHR32194:SF3">
    <property type="entry name" value="PROTEASOME SUBUNIT BETA"/>
    <property type="match status" value="1"/>
</dbReference>
<feature type="transmembrane region" description="Helical" evidence="2">
    <location>
        <begin position="111"/>
        <end position="131"/>
    </location>
</feature>
<dbReference type="Proteomes" id="UP001157418">
    <property type="component" value="Unassembled WGS sequence"/>
</dbReference>
<feature type="transmembrane region" description="Helical" evidence="2">
    <location>
        <begin position="44"/>
        <end position="66"/>
    </location>
</feature>
<dbReference type="AlphaFoldDB" id="A0AAU9NCX6"/>
<keyword evidence="4" id="KW-1185">Reference proteome</keyword>
<gene>
    <name evidence="3" type="ORF">LVIROSA_LOCUS20606</name>
</gene>